<evidence type="ECO:0000313" key="2">
    <source>
        <dbReference type="EMBL" id="CAI9580419.1"/>
    </source>
</evidence>
<feature type="chain" id="PRO_5046144753" description="Secreted protein" evidence="1">
    <location>
        <begin position="16"/>
        <end position="69"/>
    </location>
</feature>
<dbReference type="Proteomes" id="UP001162483">
    <property type="component" value="Unassembled WGS sequence"/>
</dbReference>
<sequence length="69" mass="7357">MWSILPLCLACKVASDYGECCCLPVIGGAVLAMRTRSQGNGIVSRARSVMTVCASPSVDLAHCVRWRVS</sequence>
<name>A0ABN9E6L0_9NEOB</name>
<evidence type="ECO:0000313" key="3">
    <source>
        <dbReference type="Proteomes" id="UP001162483"/>
    </source>
</evidence>
<accession>A0ABN9E6L0</accession>
<keyword evidence="3" id="KW-1185">Reference proteome</keyword>
<protein>
    <recommendedName>
        <fullName evidence="4">Secreted protein</fullName>
    </recommendedName>
</protein>
<organism evidence="2 3">
    <name type="scientific">Staurois parvus</name>
    <dbReference type="NCBI Taxonomy" id="386267"/>
    <lineage>
        <taxon>Eukaryota</taxon>
        <taxon>Metazoa</taxon>
        <taxon>Chordata</taxon>
        <taxon>Craniata</taxon>
        <taxon>Vertebrata</taxon>
        <taxon>Euteleostomi</taxon>
        <taxon>Amphibia</taxon>
        <taxon>Batrachia</taxon>
        <taxon>Anura</taxon>
        <taxon>Neobatrachia</taxon>
        <taxon>Ranoidea</taxon>
        <taxon>Ranidae</taxon>
        <taxon>Staurois</taxon>
    </lineage>
</organism>
<evidence type="ECO:0000256" key="1">
    <source>
        <dbReference type="SAM" id="SignalP"/>
    </source>
</evidence>
<gene>
    <name evidence="2" type="ORF">SPARVUS_LOCUS9281424</name>
</gene>
<comment type="caution">
    <text evidence="2">The sequence shown here is derived from an EMBL/GenBank/DDBJ whole genome shotgun (WGS) entry which is preliminary data.</text>
</comment>
<keyword evidence="1" id="KW-0732">Signal</keyword>
<dbReference type="EMBL" id="CATNWA010015188">
    <property type="protein sequence ID" value="CAI9580419.1"/>
    <property type="molecule type" value="Genomic_DNA"/>
</dbReference>
<proteinExistence type="predicted"/>
<evidence type="ECO:0008006" key="4">
    <source>
        <dbReference type="Google" id="ProtNLM"/>
    </source>
</evidence>
<reference evidence="2" key="1">
    <citation type="submission" date="2023-05" db="EMBL/GenBank/DDBJ databases">
        <authorList>
            <person name="Stuckert A."/>
        </authorList>
    </citation>
    <scope>NUCLEOTIDE SEQUENCE</scope>
</reference>
<feature type="signal peptide" evidence="1">
    <location>
        <begin position="1"/>
        <end position="15"/>
    </location>
</feature>